<dbReference type="Proteomes" id="UP001223978">
    <property type="component" value="Unassembled WGS sequence"/>
</dbReference>
<evidence type="ECO:0000313" key="2">
    <source>
        <dbReference type="EMBL" id="MDI3402755.1"/>
    </source>
</evidence>
<name>A0ABT6S3T0_9ACTN</name>
<evidence type="ECO:0008006" key="4">
    <source>
        <dbReference type="Google" id="ProtNLM"/>
    </source>
</evidence>
<keyword evidence="1" id="KW-0472">Membrane</keyword>
<proteinExistence type="predicted"/>
<comment type="caution">
    <text evidence="2">The sequence shown here is derived from an EMBL/GenBank/DDBJ whole genome shotgun (WGS) entry which is preliminary data.</text>
</comment>
<feature type="transmembrane region" description="Helical" evidence="1">
    <location>
        <begin position="6"/>
        <end position="23"/>
    </location>
</feature>
<protein>
    <recommendedName>
        <fullName evidence="4">Secreted protein</fullName>
    </recommendedName>
</protein>
<sequence length="106" mass="11463">MQKLKIVGLAIAVIIGGVIWFMSQNNSSEAEAGDCMKNKGTMSAPDLEIVDCGTSEAKYEVVKRIDDTLDMSQCEGVPGAEIPYQEQTSGSRRSSGEQFVLCLKEV</sequence>
<organism evidence="2 3">
    <name type="scientific">Streptomyces cavernicola</name>
    <dbReference type="NCBI Taxonomy" id="3043613"/>
    <lineage>
        <taxon>Bacteria</taxon>
        <taxon>Bacillati</taxon>
        <taxon>Actinomycetota</taxon>
        <taxon>Actinomycetes</taxon>
        <taxon>Kitasatosporales</taxon>
        <taxon>Streptomycetaceae</taxon>
        <taxon>Streptomyces</taxon>
    </lineage>
</organism>
<dbReference type="RefSeq" id="WP_282540698.1">
    <property type="nucleotide sequence ID" value="NZ_JASCIQ010000002.1"/>
</dbReference>
<keyword evidence="3" id="KW-1185">Reference proteome</keyword>
<keyword evidence="1" id="KW-0812">Transmembrane</keyword>
<dbReference type="EMBL" id="JASCIQ010000002">
    <property type="protein sequence ID" value="MDI3402755.1"/>
    <property type="molecule type" value="Genomic_DNA"/>
</dbReference>
<accession>A0ABT6S3T0</accession>
<keyword evidence="1" id="KW-1133">Transmembrane helix</keyword>
<evidence type="ECO:0000256" key="1">
    <source>
        <dbReference type="SAM" id="Phobius"/>
    </source>
</evidence>
<evidence type="ECO:0000313" key="3">
    <source>
        <dbReference type="Proteomes" id="UP001223978"/>
    </source>
</evidence>
<reference evidence="2 3" key="1">
    <citation type="submission" date="2023-05" db="EMBL/GenBank/DDBJ databases">
        <title>Draft genome sequence of Streptomyces sp. B-S-A6 isolated from a cave soil in Thailand.</title>
        <authorList>
            <person name="Chamroensaksri N."/>
            <person name="Muangham S."/>
        </authorList>
    </citation>
    <scope>NUCLEOTIDE SEQUENCE [LARGE SCALE GENOMIC DNA]</scope>
    <source>
        <strain evidence="2 3">B-S-A6</strain>
    </source>
</reference>
<gene>
    <name evidence="2" type="ORF">QIS96_02805</name>
</gene>